<dbReference type="EMBL" id="JAKROA010000021">
    <property type="protein sequence ID" value="KAL5103096.1"/>
    <property type="molecule type" value="Genomic_DNA"/>
</dbReference>
<dbReference type="Proteomes" id="UP001651158">
    <property type="component" value="Unassembled WGS sequence"/>
</dbReference>
<feature type="region of interest" description="Disordered" evidence="1">
    <location>
        <begin position="1"/>
        <end position="21"/>
    </location>
</feature>
<evidence type="ECO:0000313" key="2">
    <source>
        <dbReference type="EMBL" id="KAL5103096.1"/>
    </source>
</evidence>
<feature type="compositionally biased region" description="Basic and acidic residues" evidence="1">
    <location>
        <begin position="7"/>
        <end position="21"/>
    </location>
</feature>
<name>A0ABR4Q0C6_9CEST</name>
<keyword evidence="3" id="KW-1185">Reference proteome</keyword>
<accession>A0ABR4Q0C6</accession>
<sequence length="243" mass="27191">MKLRQSVVERTEGTEGEVEEMRRQGRINVEFGGEEEERSILSRLVADPSSTSYPQGLLAEAMWLLNSASKPAFKTCLTDVDTVATRIKQQYWTLSHAIRFQTQHTKTSICKSSFHANKWQWGGVRRSDRFKATANYGGAFAVWNVDCRINGGGTVDVVNAVESRQGGEPLDQLACRRMDVILLAAVRNQINTASYNPSIALCDPTKHAFITHVAGRHRRLDLRPDQMTSQMVLQYCLAAFIGV</sequence>
<proteinExistence type="predicted"/>
<protein>
    <submittedName>
        <fullName evidence="2">Uncharacterized protein</fullName>
    </submittedName>
</protein>
<gene>
    <name evidence="2" type="ORF">TcWFU_008289</name>
</gene>
<reference evidence="2 3" key="1">
    <citation type="journal article" date="2022" name="Front. Cell. Infect. Microbiol.">
        <title>The Genomes of Two Strains of Taenia crassiceps the Animal Model for the Study of Human Cysticercosis.</title>
        <authorList>
            <person name="Bobes R.J."/>
            <person name="Estrada K."/>
            <person name="Rios-Valencia D.G."/>
            <person name="Calderon-Gallegos A."/>
            <person name="de la Torre P."/>
            <person name="Carrero J.C."/>
            <person name="Sanchez-Flores A."/>
            <person name="Laclette J.P."/>
        </authorList>
    </citation>
    <scope>NUCLEOTIDE SEQUENCE [LARGE SCALE GENOMIC DNA]</scope>
    <source>
        <strain evidence="2">WFUcys</strain>
    </source>
</reference>
<comment type="caution">
    <text evidence="2">The sequence shown here is derived from an EMBL/GenBank/DDBJ whole genome shotgun (WGS) entry which is preliminary data.</text>
</comment>
<evidence type="ECO:0000256" key="1">
    <source>
        <dbReference type="SAM" id="MobiDB-lite"/>
    </source>
</evidence>
<evidence type="ECO:0000313" key="3">
    <source>
        <dbReference type="Proteomes" id="UP001651158"/>
    </source>
</evidence>
<organism evidence="2 3">
    <name type="scientific">Taenia crassiceps</name>
    <dbReference type="NCBI Taxonomy" id="6207"/>
    <lineage>
        <taxon>Eukaryota</taxon>
        <taxon>Metazoa</taxon>
        <taxon>Spiralia</taxon>
        <taxon>Lophotrochozoa</taxon>
        <taxon>Platyhelminthes</taxon>
        <taxon>Cestoda</taxon>
        <taxon>Eucestoda</taxon>
        <taxon>Cyclophyllidea</taxon>
        <taxon>Taeniidae</taxon>
        <taxon>Taenia</taxon>
    </lineage>
</organism>